<comment type="caution">
    <text evidence="2">The sequence shown here is derived from an EMBL/GenBank/DDBJ whole genome shotgun (WGS) entry which is preliminary data.</text>
</comment>
<evidence type="ECO:0000313" key="3">
    <source>
        <dbReference type="Proteomes" id="UP000242263"/>
    </source>
</evidence>
<accession>A0A2I1M3X7</accession>
<dbReference type="Pfam" id="PF09860">
    <property type="entry name" value="DUF2087"/>
    <property type="match status" value="1"/>
</dbReference>
<evidence type="ECO:0000259" key="1">
    <source>
        <dbReference type="Pfam" id="PF09860"/>
    </source>
</evidence>
<evidence type="ECO:0000313" key="2">
    <source>
        <dbReference type="EMBL" id="PKZ14845.1"/>
    </source>
</evidence>
<protein>
    <submittedName>
        <fullName evidence="2">DUF2087 domain-containing protein</fullName>
    </submittedName>
</protein>
<name>A0A2I1M3X7_9BIFI</name>
<dbReference type="InterPro" id="IPR018656">
    <property type="entry name" value="DUF2087"/>
</dbReference>
<proteinExistence type="predicted"/>
<dbReference type="Proteomes" id="UP000242263">
    <property type="component" value="Unassembled WGS sequence"/>
</dbReference>
<dbReference type="EMBL" id="PKGU01000003">
    <property type="protein sequence ID" value="PKZ14845.1"/>
    <property type="molecule type" value="Genomic_DNA"/>
</dbReference>
<feature type="domain" description="DUF2087" evidence="1">
    <location>
        <begin position="112"/>
        <end position="181"/>
    </location>
</feature>
<gene>
    <name evidence="2" type="ORF">CYJ32_04830</name>
</gene>
<organism evidence="2 3">
    <name type="scientific">Alloscardovia omnicolens</name>
    <dbReference type="NCBI Taxonomy" id="419015"/>
    <lineage>
        <taxon>Bacteria</taxon>
        <taxon>Bacillati</taxon>
        <taxon>Actinomycetota</taxon>
        <taxon>Actinomycetes</taxon>
        <taxon>Bifidobacteriales</taxon>
        <taxon>Bifidobacteriaceae</taxon>
        <taxon>Alloscardovia</taxon>
    </lineage>
</organism>
<reference evidence="2 3" key="1">
    <citation type="submission" date="2017-12" db="EMBL/GenBank/DDBJ databases">
        <title>Phylogenetic diversity of female urinary microbiome.</title>
        <authorList>
            <person name="Thomas-White K."/>
            <person name="Wolfe A.J."/>
        </authorList>
    </citation>
    <scope>NUCLEOTIDE SEQUENCE [LARGE SCALE GENOMIC DNA]</scope>
    <source>
        <strain evidence="2 3">UMB0064</strain>
    </source>
</reference>
<dbReference type="AlphaFoldDB" id="A0A2I1M3X7"/>
<sequence length="182" mass="21266">MKLCELCAINERSNMTFVHDMQRILKQHRIMLTSLRTPKLRKRFAQLLAEQDGNSSANPVTESGIDKPFKNIDWLNTAYDDGAQGALSQQIDALNELLAPYSLLYTDFIDDLPLNWEERKQVIRRICERVFSVPVANRKWLTEAEYNARLSMVVADVVTIRRYSIDMRIVERDDRGERYWLA</sequence>